<accession>A0ABN1CZ42</accession>
<gene>
    <name evidence="3" type="ORF">GCM10009533_30470</name>
</gene>
<proteinExistence type="predicted"/>
<dbReference type="RefSeq" id="WP_009944154.1">
    <property type="nucleotide sequence ID" value="NZ_BAAAGS010000017.1"/>
</dbReference>
<keyword evidence="4" id="KW-1185">Reference proteome</keyword>
<dbReference type="CDD" id="cd05829">
    <property type="entry name" value="Sortase_F"/>
    <property type="match status" value="1"/>
</dbReference>
<feature type="region of interest" description="Disordered" evidence="2">
    <location>
        <begin position="32"/>
        <end position="80"/>
    </location>
</feature>
<feature type="compositionally biased region" description="Low complexity" evidence="2">
    <location>
        <begin position="32"/>
        <end position="50"/>
    </location>
</feature>
<reference evidence="3 4" key="1">
    <citation type="journal article" date="2019" name="Int. J. Syst. Evol. Microbiol.">
        <title>The Global Catalogue of Microorganisms (GCM) 10K type strain sequencing project: providing services to taxonomists for standard genome sequencing and annotation.</title>
        <authorList>
            <consortium name="The Broad Institute Genomics Platform"/>
            <consortium name="The Broad Institute Genome Sequencing Center for Infectious Disease"/>
            <person name="Wu L."/>
            <person name="Ma J."/>
        </authorList>
    </citation>
    <scope>NUCLEOTIDE SEQUENCE [LARGE SCALE GENOMIC DNA]</scope>
    <source>
        <strain evidence="3 4">JCM 10303</strain>
    </source>
</reference>
<dbReference type="SUPFAM" id="SSF63817">
    <property type="entry name" value="Sortase"/>
    <property type="match status" value="1"/>
</dbReference>
<evidence type="ECO:0000256" key="2">
    <source>
        <dbReference type="SAM" id="MobiDB-lite"/>
    </source>
</evidence>
<keyword evidence="1" id="KW-0378">Hydrolase</keyword>
<sequence length="217" mass="22539">MRPSRRRLVTLLAVGVVAVVAVVGVVTTTLLSGGTQPRPLAAGPAPAAERPAPPPVAEEALPPQPVHVPAGQPPGTVRLPRGGTAELVRKELDRSGTLPVPDGVTEATWWGAGLDSPKGATVLAGHVNWKGTTGPFAELWDSSAGQEVTVADDDGRSWRYRVSEIVTVDKESLPQRAAELFGQGGAHRLVLVTCGGRYVGGDTGYDENRIVVATPVA</sequence>
<dbReference type="InterPro" id="IPR023365">
    <property type="entry name" value="Sortase_dom-sf"/>
</dbReference>
<dbReference type="EMBL" id="BAAAGS010000017">
    <property type="protein sequence ID" value="GAA0529111.1"/>
    <property type="molecule type" value="Genomic_DNA"/>
</dbReference>
<dbReference type="InterPro" id="IPR005754">
    <property type="entry name" value="Sortase"/>
</dbReference>
<comment type="caution">
    <text evidence="3">The sequence shown here is derived from an EMBL/GenBank/DDBJ whole genome shotgun (WGS) entry which is preliminary data.</text>
</comment>
<evidence type="ECO:0000256" key="1">
    <source>
        <dbReference type="ARBA" id="ARBA00022801"/>
    </source>
</evidence>
<protein>
    <recommendedName>
        <fullName evidence="5">Sortase family protein</fullName>
    </recommendedName>
</protein>
<dbReference type="Gene3D" id="2.40.260.10">
    <property type="entry name" value="Sortase"/>
    <property type="match status" value="1"/>
</dbReference>
<feature type="compositionally biased region" description="Pro residues" evidence="2">
    <location>
        <begin position="51"/>
        <end position="66"/>
    </location>
</feature>
<organism evidence="3 4">
    <name type="scientific">Saccharopolyspora erythraea</name>
    <name type="common">Streptomyces erythraeus</name>
    <dbReference type="NCBI Taxonomy" id="1836"/>
    <lineage>
        <taxon>Bacteria</taxon>
        <taxon>Bacillati</taxon>
        <taxon>Actinomycetota</taxon>
        <taxon>Actinomycetes</taxon>
        <taxon>Pseudonocardiales</taxon>
        <taxon>Pseudonocardiaceae</taxon>
        <taxon>Saccharopolyspora</taxon>
    </lineage>
</organism>
<dbReference type="Proteomes" id="UP001500729">
    <property type="component" value="Unassembled WGS sequence"/>
</dbReference>
<dbReference type="InterPro" id="IPR042001">
    <property type="entry name" value="Sortase_F"/>
</dbReference>
<evidence type="ECO:0000313" key="3">
    <source>
        <dbReference type="EMBL" id="GAA0529111.1"/>
    </source>
</evidence>
<dbReference type="Pfam" id="PF04203">
    <property type="entry name" value="Sortase"/>
    <property type="match status" value="1"/>
</dbReference>
<evidence type="ECO:0008006" key="5">
    <source>
        <dbReference type="Google" id="ProtNLM"/>
    </source>
</evidence>
<evidence type="ECO:0000313" key="4">
    <source>
        <dbReference type="Proteomes" id="UP001500729"/>
    </source>
</evidence>
<name>A0ABN1CZ42_SACER</name>